<comment type="catalytic activity">
    <reaction evidence="1">
        <text>ATP + protein L-histidine = ADP + protein N-phospho-L-histidine.</text>
        <dbReference type="EC" id="2.7.13.3"/>
    </reaction>
</comment>
<keyword evidence="4" id="KW-0808">Transferase</keyword>
<dbReference type="PANTHER" id="PTHR43711:SF26">
    <property type="entry name" value="SENSOR HISTIDINE KINASE RCSC"/>
    <property type="match status" value="1"/>
</dbReference>
<evidence type="ECO:0000256" key="1">
    <source>
        <dbReference type="ARBA" id="ARBA00000085"/>
    </source>
</evidence>
<keyword evidence="8" id="KW-1133">Transmembrane helix</keyword>
<reference evidence="10 11" key="1">
    <citation type="submission" date="2020-08" db="EMBL/GenBank/DDBJ databases">
        <title>Genome public.</title>
        <authorList>
            <person name="Liu C."/>
            <person name="Sun Q."/>
        </authorList>
    </citation>
    <scope>NUCLEOTIDE SEQUENCE [LARGE SCALE GENOMIC DNA]</scope>
    <source>
        <strain evidence="10 11">BX2</strain>
    </source>
</reference>
<evidence type="ECO:0000256" key="8">
    <source>
        <dbReference type="SAM" id="Phobius"/>
    </source>
</evidence>
<dbReference type="SMART" id="SM00387">
    <property type="entry name" value="HATPase_c"/>
    <property type="match status" value="1"/>
</dbReference>
<dbReference type="Gene3D" id="3.30.565.10">
    <property type="entry name" value="Histidine kinase-like ATPase, C-terminal domain"/>
    <property type="match status" value="1"/>
</dbReference>
<evidence type="ECO:0000256" key="3">
    <source>
        <dbReference type="ARBA" id="ARBA00022553"/>
    </source>
</evidence>
<keyword evidence="7" id="KW-0175">Coiled coil</keyword>
<dbReference type="EC" id="2.7.13.3" evidence="2"/>
<dbReference type="PRINTS" id="PR00344">
    <property type="entry name" value="BCTRLSENSOR"/>
</dbReference>
<dbReference type="Gene3D" id="1.10.287.130">
    <property type="match status" value="1"/>
</dbReference>
<proteinExistence type="predicted"/>
<dbReference type="SUPFAM" id="SSF47384">
    <property type="entry name" value="Homodimeric domain of signal transducing histidine kinase"/>
    <property type="match status" value="1"/>
</dbReference>
<dbReference type="InterPro" id="IPR050736">
    <property type="entry name" value="Sensor_HK_Regulatory"/>
</dbReference>
<evidence type="ECO:0000256" key="2">
    <source>
        <dbReference type="ARBA" id="ARBA00012438"/>
    </source>
</evidence>
<feature type="coiled-coil region" evidence="7">
    <location>
        <begin position="360"/>
        <end position="424"/>
    </location>
</feature>
<evidence type="ECO:0000256" key="5">
    <source>
        <dbReference type="ARBA" id="ARBA00022777"/>
    </source>
</evidence>
<dbReference type="Gene3D" id="1.25.40.10">
    <property type="entry name" value="Tetratricopeptide repeat domain"/>
    <property type="match status" value="1"/>
</dbReference>
<keyword evidence="11" id="KW-1185">Reference proteome</keyword>
<keyword evidence="8" id="KW-0472">Membrane</keyword>
<evidence type="ECO:0000259" key="9">
    <source>
        <dbReference type="PROSITE" id="PS50109"/>
    </source>
</evidence>
<dbReference type="GO" id="GO:0016301">
    <property type="term" value="F:kinase activity"/>
    <property type="evidence" value="ECO:0007669"/>
    <property type="project" value="UniProtKB-KW"/>
</dbReference>
<evidence type="ECO:0000256" key="6">
    <source>
        <dbReference type="ARBA" id="ARBA00023012"/>
    </source>
</evidence>
<comment type="caution">
    <text evidence="10">The sequence shown here is derived from an EMBL/GenBank/DDBJ whole genome shotgun (WGS) entry which is preliminary data.</text>
</comment>
<dbReference type="Pfam" id="PF02518">
    <property type="entry name" value="HATPase_c"/>
    <property type="match status" value="1"/>
</dbReference>
<gene>
    <name evidence="10" type="ORF">H8S77_02260</name>
</gene>
<evidence type="ECO:0000256" key="4">
    <source>
        <dbReference type="ARBA" id="ARBA00022679"/>
    </source>
</evidence>
<sequence>MGKLMMGILNICKSVTGRFLINDGFRTSLLLLLFCGSFVLKAEVDSVLIHKSDSLLNVLSETKEVDKKIPILRTLVSVNRNKPEEKLYLNQLFEVADQADSIACTYWVVYGLTRCYSNENHLDSLMYWVNYIDSLTNVRNEIPGELLSAHNALCRSYLVNGEYELAMNEAVKQQIMAEKINYDLGLVYSDENLGLVYMLTERYEEAASALENCMAILEKTETPVFYELQVAENLLRTYLFLGEYEKAKVLLDDYRKWINEVETGTTVRHKVFPIDDAYALFYLYSIQYYSKLNESENARKIVGSLKPYMNYILNSYVSPLYFYSMASYYYMLKDYEQAFYYIDQSTETENIVQEFKVDILQKLGRKKEALKVRQQALEATKERKKTAYIRQIDQLRTIQILNEQEKKNQDMHRQQQQLKNQKLQTGLLSLFAVILLVALILLIRYSFHTRKLKNTLFEEKQVLKDTHEGLRLAKENAERAEQMKTDFVANISHEIRTPLNAIVGFSGLLKGSEEEERAEYIKVISNNSDLLLNLVSDVLDLSRLDTDKLSLNIQTTNIRECCQQVLDTVRNRVAAKVNLTFTHSEEPLMVQTDPLRLQQLLLNILSNAVKFTEEGEINLDYKVAPNPGQVIISVTDTGCGIPLDKQQVIFNRFEKVDNFKQGAGLGLSICMAISEHLGGKLYVDSSYTQGARFVFVLPVGEDKV</sequence>
<dbReference type="InterPro" id="IPR004358">
    <property type="entry name" value="Sig_transdc_His_kin-like_C"/>
</dbReference>
<dbReference type="InterPro" id="IPR003661">
    <property type="entry name" value="HisK_dim/P_dom"/>
</dbReference>
<keyword evidence="8" id="KW-0812">Transmembrane</keyword>
<dbReference type="Pfam" id="PF00512">
    <property type="entry name" value="HisKA"/>
    <property type="match status" value="1"/>
</dbReference>
<keyword evidence="6" id="KW-0902">Two-component regulatory system</keyword>
<dbReference type="SUPFAM" id="SSF48452">
    <property type="entry name" value="TPR-like"/>
    <property type="match status" value="1"/>
</dbReference>
<dbReference type="Pfam" id="PF13176">
    <property type="entry name" value="TPR_7"/>
    <property type="match status" value="1"/>
</dbReference>
<dbReference type="SMART" id="SM00388">
    <property type="entry name" value="HisKA"/>
    <property type="match status" value="1"/>
</dbReference>
<dbReference type="InterPro" id="IPR005467">
    <property type="entry name" value="His_kinase_dom"/>
</dbReference>
<feature type="domain" description="Histidine kinase" evidence="9">
    <location>
        <begin position="490"/>
        <end position="701"/>
    </location>
</feature>
<dbReference type="PANTHER" id="PTHR43711">
    <property type="entry name" value="TWO-COMPONENT HISTIDINE KINASE"/>
    <property type="match status" value="1"/>
</dbReference>
<dbReference type="SUPFAM" id="SSF55874">
    <property type="entry name" value="ATPase domain of HSP90 chaperone/DNA topoisomerase II/histidine kinase"/>
    <property type="match status" value="1"/>
</dbReference>
<evidence type="ECO:0000313" key="11">
    <source>
        <dbReference type="Proteomes" id="UP000644010"/>
    </source>
</evidence>
<dbReference type="InterPro" id="IPR011990">
    <property type="entry name" value="TPR-like_helical_dom_sf"/>
</dbReference>
<dbReference type="CDD" id="cd00082">
    <property type="entry name" value="HisKA"/>
    <property type="match status" value="1"/>
</dbReference>
<dbReference type="InterPro" id="IPR036097">
    <property type="entry name" value="HisK_dim/P_sf"/>
</dbReference>
<feature type="transmembrane region" description="Helical" evidence="8">
    <location>
        <begin position="423"/>
        <end position="443"/>
    </location>
</feature>
<dbReference type="EMBL" id="JACOOI010000001">
    <property type="protein sequence ID" value="MBC5641715.1"/>
    <property type="molecule type" value="Genomic_DNA"/>
</dbReference>
<name>A0ABR7DW16_9BACT</name>
<dbReference type="InterPro" id="IPR036890">
    <property type="entry name" value="HATPase_C_sf"/>
</dbReference>
<keyword evidence="3" id="KW-0597">Phosphoprotein</keyword>
<evidence type="ECO:0000256" key="7">
    <source>
        <dbReference type="SAM" id="Coils"/>
    </source>
</evidence>
<keyword evidence="5 10" id="KW-0418">Kinase</keyword>
<dbReference type="PROSITE" id="PS50109">
    <property type="entry name" value="HIS_KIN"/>
    <property type="match status" value="1"/>
</dbReference>
<dbReference type="RefSeq" id="WP_186958113.1">
    <property type="nucleotide sequence ID" value="NZ_JACOOI010000001.1"/>
</dbReference>
<organism evidence="10 11">
    <name type="scientific">Parabacteroides segnis</name>
    <dbReference type="NCBI Taxonomy" id="2763058"/>
    <lineage>
        <taxon>Bacteria</taxon>
        <taxon>Pseudomonadati</taxon>
        <taxon>Bacteroidota</taxon>
        <taxon>Bacteroidia</taxon>
        <taxon>Bacteroidales</taxon>
        <taxon>Tannerellaceae</taxon>
        <taxon>Parabacteroides</taxon>
    </lineage>
</organism>
<dbReference type="InterPro" id="IPR003594">
    <property type="entry name" value="HATPase_dom"/>
</dbReference>
<evidence type="ECO:0000313" key="10">
    <source>
        <dbReference type="EMBL" id="MBC5641715.1"/>
    </source>
</evidence>
<accession>A0ABR7DW16</accession>
<dbReference type="InterPro" id="IPR019734">
    <property type="entry name" value="TPR_rpt"/>
</dbReference>
<dbReference type="Proteomes" id="UP000644010">
    <property type="component" value="Unassembled WGS sequence"/>
</dbReference>
<protein>
    <recommendedName>
        <fullName evidence="2">histidine kinase</fullName>
        <ecNumber evidence="2">2.7.13.3</ecNumber>
    </recommendedName>
</protein>